<evidence type="ECO:0000313" key="2">
    <source>
        <dbReference type="Proteomes" id="UP000580797"/>
    </source>
</evidence>
<organism evidence="1 2">
    <name type="scientific">Neomicrococcus aestuarii</name>
    <dbReference type="NCBI Taxonomy" id="556325"/>
    <lineage>
        <taxon>Bacteria</taxon>
        <taxon>Bacillati</taxon>
        <taxon>Actinomycetota</taxon>
        <taxon>Actinomycetes</taxon>
        <taxon>Micrococcales</taxon>
        <taxon>Micrococcaceae</taxon>
        <taxon>Neomicrococcus</taxon>
    </lineage>
</organism>
<dbReference type="Proteomes" id="UP000580797">
    <property type="component" value="Unassembled WGS sequence"/>
</dbReference>
<dbReference type="SUPFAM" id="SSF56563">
    <property type="entry name" value="Major capsid protein gp5"/>
    <property type="match status" value="1"/>
</dbReference>
<protein>
    <recommendedName>
        <fullName evidence="3">Major capsid protein</fullName>
    </recommendedName>
</protein>
<evidence type="ECO:0008006" key="3">
    <source>
        <dbReference type="Google" id="ProtNLM"/>
    </source>
</evidence>
<proteinExistence type="predicted"/>
<accession>A0A7W8TV59</accession>
<name>A0A7W8TV59_9MICC</name>
<gene>
    <name evidence="1" type="ORF">HD598_002161</name>
</gene>
<dbReference type="AlphaFoldDB" id="A0A7W8TV59"/>
<comment type="caution">
    <text evidence="1">The sequence shown here is derived from an EMBL/GenBank/DDBJ whole genome shotgun (WGS) entry which is preliminary data.</text>
</comment>
<reference evidence="1 2" key="1">
    <citation type="submission" date="2020-08" db="EMBL/GenBank/DDBJ databases">
        <title>Sequencing the genomes of 1000 actinobacteria strains.</title>
        <authorList>
            <person name="Klenk H.-P."/>
        </authorList>
    </citation>
    <scope>NUCLEOTIDE SEQUENCE [LARGE SCALE GENOMIC DNA]</scope>
    <source>
        <strain evidence="1 2">DSM 105783</strain>
    </source>
</reference>
<evidence type="ECO:0000313" key="1">
    <source>
        <dbReference type="EMBL" id="MBB5513474.1"/>
    </source>
</evidence>
<dbReference type="EMBL" id="JACHDR010000001">
    <property type="protein sequence ID" value="MBB5513474.1"/>
    <property type="molecule type" value="Genomic_DNA"/>
</dbReference>
<dbReference type="RefSeq" id="WP_183665796.1">
    <property type="nucleotide sequence ID" value="NZ_BAAARH010000002.1"/>
</dbReference>
<sequence>MAIFSTAEAKVLLPRNIADGMIKETRSLSTVAKLSGREPMKFGETDHIVFNDFPKAEFVEEGADKASTSGGFGSVTAKPHKAQVTMRFNEEVQWASEDYQLNIFSELASAGQEALSRGLDLGVYHRINPLTGSVITAWDNYVGATTKRVEIATADADADVRTAAGLLINSAPSWGVNGIAIDPKFAWALANLQTKNADGSPSGSQRYPNLGLGTDITSFASIPAAQGNTVSGTPEAVDTKVRAILGDFQNGIRWGIQRELPVELIRFGDPDGQGDLKRKNQIALRLEVVYGWYVFADRFAVIEDKVA</sequence>